<dbReference type="Pfam" id="PF13738">
    <property type="entry name" value="Pyr_redox_3"/>
    <property type="match status" value="1"/>
</dbReference>
<keyword evidence="2" id="KW-0560">Oxidoreductase</keyword>
<dbReference type="InterPro" id="IPR036188">
    <property type="entry name" value="FAD/NAD-bd_sf"/>
</dbReference>
<keyword evidence="4" id="KW-1185">Reference proteome</keyword>
<dbReference type="Gene3D" id="3.50.50.60">
    <property type="entry name" value="FAD/NAD(P)-binding domain"/>
    <property type="match status" value="2"/>
</dbReference>
<dbReference type="SUPFAM" id="SSF51905">
    <property type="entry name" value="FAD/NAD(P)-binding domain"/>
    <property type="match status" value="1"/>
</dbReference>
<dbReference type="Proteomes" id="UP000050277">
    <property type="component" value="Unassembled WGS sequence"/>
</dbReference>
<dbReference type="RefSeq" id="WP_054536684.1">
    <property type="nucleotide sequence ID" value="NZ_LGKP01000035.1"/>
</dbReference>
<evidence type="ECO:0000313" key="4">
    <source>
        <dbReference type="Proteomes" id="UP000050277"/>
    </source>
</evidence>
<name>A0A0N8GPN5_9CHLR</name>
<accession>A0A0N8GPN5</accession>
<dbReference type="PANTHER" id="PTHR48105">
    <property type="entry name" value="THIOREDOXIN REDUCTASE 1-RELATED-RELATED"/>
    <property type="match status" value="1"/>
</dbReference>
<protein>
    <recommendedName>
        <fullName evidence="5">Pyridine nucleotide-disulfide oxidoreductase</fullName>
    </recommendedName>
</protein>
<organism evidence="3 4">
    <name type="scientific">Herpetosiphon geysericola</name>
    <dbReference type="NCBI Taxonomy" id="70996"/>
    <lineage>
        <taxon>Bacteria</taxon>
        <taxon>Bacillati</taxon>
        <taxon>Chloroflexota</taxon>
        <taxon>Chloroflexia</taxon>
        <taxon>Herpetosiphonales</taxon>
        <taxon>Herpetosiphonaceae</taxon>
        <taxon>Herpetosiphon</taxon>
    </lineage>
</organism>
<proteinExistence type="predicted"/>
<dbReference type="PRINTS" id="PR00469">
    <property type="entry name" value="PNDRDTASEII"/>
</dbReference>
<keyword evidence="1" id="KW-0285">Flavoprotein</keyword>
<sequence>MQSYDLIIIGAGPSGLSAAIAAQQAGFSYLVLERGAITNTIINYPLQTAFFSTAPNLTIGNVPWSSIHPHPTRSEALAYYRGVVEHFGLNIHMYELVQALERLADGRFQLQTTRHDQTSTSYQCQALIVASGSYDTPNQLEIAGAELSKVLHYYREGHPYYRQNVAVIGGGNSAAEAALDLYYHGANVSIIHQFASLDQRIKPWIAADLQAWIDAGKIQPFWEANVTAISPTSIQITKADGSQHEQPNDWVFALIGYRPNTSMLESAGVQVDADAVPSHDPATFETNVPNLFIAGVLAAGAHPSKIFIENGREHGPAIIAALRQRWAGKA</sequence>
<evidence type="ECO:0008006" key="5">
    <source>
        <dbReference type="Google" id="ProtNLM"/>
    </source>
</evidence>
<evidence type="ECO:0000256" key="2">
    <source>
        <dbReference type="ARBA" id="ARBA00023002"/>
    </source>
</evidence>
<dbReference type="InterPro" id="IPR023856">
    <property type="entry name" value="Bdr"/>
</dbReference>
<evidence type="ECO:0000313" key="3">
    <source>
        <dbReference type="EMBL" id="KPL81394.1"/>
    </source>
</evidence>
<dbReference type="InterPro" id="IPR050097">
    <property type="entry name" value="Ferredoxin-NADP_redctase_2"/>
</dbReference>
<dbReference type="GO" id="GO:0016491">
    <property type="term" value="F:oxidoreductase activity"/>
    <property type="evidence" value="ECO:0007669"/>
    <property type="project" value="UniProtKB-KW"/>
</dbReference>
<dbReference type="EMBL" id="LGKP01000035">
    <property type="protein sequence ID" value="KPL81394.1"/>
    <property type="molecule type" value="Genomic_DNA"/>
</dbReference>
<evidence type="ECO:0000256" key="1">
    <source>
        <dbReference type="ARBA" id="ARBA00022630"/>
    </source>
</evidence>
<dbReference type="AlphaFoldDB" id="A0A0N8GPN5"/>
<reference evidence="3 4" key="1">
    <citation type="submission" date="2015-07" db="EMBL/GenBank/DDBJ databases">
        <title>Whole genome sequence of Herpetosiphon geysericola DSM 7119.</title>
        <authorList>
            <person name="Hemp J."/>
            <person name="Ward L.M."/>
            <person name="Pace L.A."/>
            <person name="Fischer W.W."/>
        </authorList>
    </citation>
    <scope>NUCLEOTIDE SEQUENCE [LARGE SCALE GENOMIC DNA]</scope>
    <source>
        <strain evidence="3 4">DSM 7119</strain>
    </source>
</reference>
<dbReference type="PRINTS" id="PR00368">
    <property type="entry name" value="FADPNR"/>
</dbReference>
<dbReference type="NCBIfam" id="TIGR04018">
    <property type="entry name" value="Bthiol_YpdA"/>
    <property type="match status" value="1"/>
</dbReference>
<comment type="caution">
    <text evidence="3">The sequence shown here is derived from an EMBL/GenBank/DDBJ whole genome shotgun (WGS) entry which is preliminary data.</text>
</comment>
<dbReference type="OrthoDB" id="9778740at2"/>
<gene>
    <name evidence="3" type="ORF">SE18_22375</name>
</gene>
<dbReference type="STRING" id="70996.SE18_22375"/>